<proteinExistence type="inferred from homology"/>
<dbReference type="PANTHER" id="PTHR43199:SF1">
    <property type="entry name" value="GLUTATHIONE HYDROLASE PROENZYME"/>
    <property type="match status" value="1"/>
</dbReference>
<dbReference type="InterPro" id="IPR043137">
    <property type="entry name" value="GGT_ssub_C"/>
</dbReference>
<sequence length="523" mass="54792">MPAISLPETSPIETWTQSKPPVRGTKGVVASQNVQASEVGAAVLAAGGNAADAAVATALALTVAEPWMSGLGGGGYAIVYDAKSGTTRCIDFGMQAGGKLDPADYPLVSDAEGTPDMFGWPAVLEDRNLQGYHSIALPGSCAGYATLLSEFGSWSWADAISPAVAMAERGHRLTWWTTLNVASEIAWLRQYETSASVWLPDGEAPVISDHTNRGMPMGNFADTLKRLRDAGPQDFYTGEIAKALVADLQAGGSRITAEDLAGYEAKVLEPIKRTRGGTEYNLAPGYTAGPTFAGALSRLPEFSGPIDAAAYKAHAEALIESYKVRLSTMGHAGDVGDRSCTTHLSVLDAEGNMVVMTTTLLSRFGSRVVLPKTGVLMNNGINWFDPRPDRANSLAPGQKALSNMCPMLATRDGKAAFGLGASGGRKIMPAIFQLTSFINDFGMDLEAAFLQPRIDISLMEKIIADDRLGADVIAALEGVVPVEQASTSAFPGSWAIPCGVMVTPQGPMAAAHVFGPLNAAVPA</sequence>
<accession>A0A8G2F3S3</accession>
<keyword evidence="4" id="KW-0865">Zymogen</keyword>
<dbReference type="GO" id="GO:0016787">
    <property type="term" value="F:hydrolase activity"/>
    <property type="evidence" value="ECO:0007669"/>
    <property type="project" value="UniProtKB-KW"/>
</dbReference>
<evidence type="ECO:0000313" key="6">
    <source>
        <dbReference type="EMBL" id="SDF96199.1"/>
    </source>
</evidence>
<evidence type="ECO:0000313" key="7">
    <source>
        <dbReference type="Proteomes" id="UP000198615"/>
    </source>
</evidence>
<dbReference type="SUPFAM" id="SSF56235">
    <property type="entry name" value="N-terminal nucleophile aminohydrolases (Ntn hydrolases)"/>
    <property type="match status" value="1"/>
</dbReference>
<dbReference type="GO" id="GO:0016740">
    <property type="term" value="F:transferase activity"/>
    <property type="evidence" value="ECO:0007669"/>
    <property type="project" value="UniProtKB-KW"/>
</dbReference>
<comment type="caution">
    <text evidence="6">The sequence shown here is derived from an EMBL/GenBank/DDBJ whole genome shotgun (WGS) entry which is preliminary data.</text>
</comment>
<keyword evidence="3 6" id="KW-0378">Hydrolase</keyword>
<comment type="similarity">
    <text evidence="1">Belongs to the gamma-glutamyltransferase family.</text>
</comment>
<organism evidence="6 7">
    <name type="scientific">Thalassobaculum litoreum DSM 18839</name>
    <dbReference type="NCBI Taxonomy" id="1123362"/>
    <lineage>
        <taxon>Bacteria</taxon>
        <taxon>Pseudomonadati</taxon>
        <taxon>Pseudomonadota</taxon>
        <taxon>Alphaproteobacteria</taxon>
        <taxon>Rhodospirillales</taxon>
        <taxon>Thalassobaculaceae</taxon>
        <taxon>Thalassobaculum</taxon>
    </lineage>
</organism>
<dbReference type="EMBL" id="FNBW01000008">
    <property type="protein sequence ID" value="SDF96199.1"/>
    <property type="molecule type" value="Genomic_DNA"/>
</dbReference>
<dbReference type="PANTHER" id="PTHR43199">
    <property type="entry name" value="GLUTATHIONE HYDROLASE"/>
    <property type="match status" value="1"/>
</dbReference>
<dbReference type="InterPro" id="IPR051792">
    <property type="entry name" value="GGT_bact"/>
</dbReference>
<dbReference type="Proteomes" id="UP000198615">
    <property type="component" value="Unassembled WGS sequence"/>
</dbReference>
<dbReference type="PRINTS" id="PR01210">
    <property type="entry name" value="GGTRANSPTASE"/>
</dbReference>
<dbReference type="Pfam" id="PF01019">
    <property type="entry name" value="G_glu_transpept"/>
    <property type="match status" value="2"/>
</dbReference>
<protein>
    <submittedName>
        <fullName evidence="6">Gamma-glutamyltranspeptidase / glutathione hydrolase</fullName>
    </submittedName>
</protein>
<feature type="region of interest" description="Disordered" evidence="5">
    <location>
        <begin position="1"/>
        <end position="24"/>
    </location>
</feature>
<evidence type="ECO:0000256" key="1">
    <source>
        <dbReference type="ARBA" id="ARBA00009381"/>
    </source>
</evidence>
<reference evidence="6 7" key="1">
    <citation type="submission" date="2016-10" db="EMBL/GenBank/DDBJ databases">
        <authorList>
            <person name="Varghese N."/>
            <person name="Submissions S."/>
        </authorList>
    </citation>
    <scope>NUCLEOTIDE SEQUENCE [LARGE SCALE GENOMIC DNA]</scope>
    <source>
        <strain evidence="6 7">DSM 18839</strain>
    </source>
</reference>
<keyword evidence="2" id="KW-0808">Transferase</keyword>
<keyword evidence="7" id="KW-1185">Reference proteome</keyword>
<dbReference type="AlphaFoldDB" id="A0A8G2F3S3"/>
<evidence type="ECO:0000256" key="2">
    <source>
        <dbReference type="ARBA" id="ARBA00022679"/>
    </source>
</evidence>
<name>A0A8G2F3S3_9PROT</name>
<dbReference type="Gene3D" id="3.60.20.40">
    <property type="match status" value="1"/>
</dbReference>
<evidence type="ECO:0000256" key="5">
    <source>
        <dbReference type="SAM" id="MobiDB-lite"/>
    </source>
</evidence>
<evidence type="ECO:0000256" key="4">
    <source>
        <dbReference type="ARBA" id="ARBA00023145"/>
    </source>
</evidence>
<dbReference type="RefSeq" id="WP_175474237.1">
    <property type="nucleotide sequence ID" value="NZ_FNBW01000008.1"/>
</dbReference>
<evidence type="ECO:0000256" key="3">
    <source>
        <dbReference type="ARBA" id="ARBA00022801"/>
    </source>
</evidence>
<feature type="compositionally biased region" description="Polar residues" evidence="5">
    <location>
        <begin position="7"/>
        <end position="19"/>
    </location>
</feature>
<gene>
    <name evidence="6" type="ORF">SAMN05660686_02920</name>
</gene>
<dbReference type="InterPro" id="IPR029055">
    <property type="entry name" value="Ntn_hydrolases_N"/>
</dbReference>